<proteinExistence type="predicted"/>
<gene>
    <name evidence="1" type="ORF">NDU88_001391</name>
</gene>
<organism evidence="1 2">
    <name type="scientific">Pleurodeles waltl</name>
    <name type="common">Iberian ribbed newt</name>
    <dbReference type="NCBI Taxonomy" id="8319"/>
    <lineage>
        <taxon>Eukaryota</taxon>
        <taxon>Metazoa</taxon>
        <taxon>Chordata</taxon>
        <taxon>Craniata</taxon>
        <taxon>Vertebrata</taxon>
        <taxon>Euteleostomi</taxon>
        <taxon>Amphibia</taxon>
        <taxon>Batrachia</taxon>
        <taxon>Caudata</taxon>
        <taxon>Salamandroidea</taxon>
        <taxon>Salamandridae</taxon>
        <taxon>Pleurodelinae</taxon>
        <taxon>Pleurodeles</taxon>
    </lineage>
</organism>
<accession>A0AAV7U6R8</accession>
<dbReference type="AlphaFoldDB" id="A0AAV7U6R8"/>
<keyword evidence="2" id="KW-1185">Reference proteome</keyword>
<comment type="caution">
    <text evidence="1">The sequence shown here is derived from an EMBL/GenBank/DDBJ whole genome shotgun (WGS) entry which is preliminary data.</text>
</comment>
<evidence type="ECO:0008006" key="3">
    <source>
        <dbReference type="Google" id="ProtNLM"/>
    </source>
</evidence>
<sequence>MSVPQRGKALSAQQQTNVHVSVTALPPFSYLADPATAAPQWRQWIGHLQHYFRATCETDGAIKRSIMLHMGGDELHELFEDLPNTRADDNFDATVAALNRYFDPQLNPDFKKFKCRQVRQAEGESVGTFLVASMCRGTDKQDEIRAQLT</sequence>
<dbReference type="EMBL" id="JANPWB010000005">
    <property type="protein sequence ID" value="KAJ1184587.1"/>
    <property type="molecule type" value="Genomic_DNA"/>
</dbReference>
<name>A0AAV7U6R8_PLEWA</name>
<protein>
    <recommendedName>
        <fullName evidence="3">Retrotransposon gag domain-containing protein</fullName>
    </recommendedName>
</protein>
<dbReference type="Proteomes" id="UP001066276">
    <property type="component" value="Chromosome 3_1"/>
</dbReference>
<evidence type="ECO:0000313" key="1">
    <source>
        <dbReference type="EMBL" id="KAJ1184587.1"/>
    </source>
</evidence>
<evidence type="ECO:0000313" key="2">
    <source>
        <dbReference type="Proteomes" id="UP001066276"/>
    </source>
</evidence>
<reference evidence="1" key="1">
    <citation type="journal article" date="2022" name="bioRxiv">
        <title>Sequencing and chromosome-scale assembly of the giantPleurodeles waltlgenome.</title>
        <authorList>
            <person name="Brown T."/>
            <person name="Elewa A."/>
            <person name="Iarovenko S."/>
            <person name="Subramanian E."/>
            <person name="Araus A.J."/>
            <person name="Petzold A."/>
            <person name="Susuki M."/>
            <person name="Suzuki K.-i.T."/>
            <person name="Hayashi T."/>
            <person name="Toyoda A."/>
            <person name="Oliveira C."/>
            <person name="Osipova E."/>
            <person name="Leigh N.D."/>
            <person name="Simon A."/>
            <person name="Yun M.H."/>
        </authorList>
    </citation>
    <scope>NUCLEOTIDE SEQUENCE</scope>
    <source>
        <strain evidence="1">20211129_DDA</strain>
        <tissue evidence="1">Liver</tissue>
    </source>
</reference>